<dbReference type="Gene3D" id="2.60.120.200">
    <property type="match status" value="1"/>
</dbReference>
<dbReference type="EMBL" id="WJXW01000003">
    <property type="protein sequence ID" value="KAF9738362.1"/>
    <property type="molecule type" value="Genomic_DNA"/>
</dbReference>
<evidence type="ECO:0000313" key="1">
    <source>
        <dbReference type="EMBL" id="KAF9738362.1"/>
    </source>
</evidence>
<dbReference type="PANTHER" id="PTHR10963:SF24">
    <property type="entry name" value="GLYCOSIDASE C21B10.07-RELATED"/>
    <property type="match status" value="1"/>
</dbReference>
<gene>
    <name evidence="1" type="ORF">PMIN01_03645</name>
</gene>
<organism evidence="1 2">
    <name type="scientific">Paraphaeosphaeria minitans</name>
    <dbReference type="NCBI Taxonomy" id="565426"/>
    <lineage>
        <taxon>Eukaryota</taxon>
        <taxon>Fungi</taxon>
        <taxon>Dikarya</taxon>
        <taxon>Ascomycota</taxon>
        <taxon>Pezizomycotina</taxon>
        <taxon>Dothideomycetes</taxon>
        <taxon>Pleosporomycetidae</taxon>
        <taxon>Pleosporales</taxon>
        <taxon>Massarineae</taxon>
        <taxon>Didymosphaeriaceae</taxon>
        <taxon>Paraphaeosphaeria</taxon>
    </lineage>
</organism>
<accession>A0A9P6GMD9</accession>
<protein>
    <submittedName>
        <fullName evidence="1">Tat pathway signal sequence</fullName>
    </submittedName>
</protein>
<dbReference type="InterPro" id="IPR013320">
    <property type="entry name" value="ConA-like_dom_sf"/>
</dbReference>
<dbReference type="SUPFAM" id="SSF49899">
    <property type="entry name" value="Concanavalin A-like lectins/glucanases"/>
    <property type="match status" value="1"/>
</dbReference>
<dbReference type="OrthoDB" id="192832at2759"/>
<name>A0A9P6GMD9_9PLEO</name>
<evidence type="ECO:0000313" key="2">
    <source>
        <dbReference type="Proteomes" id="UP000756921"/>
    </source>
</evidence>
<dbReference type="Pfam" id="PF26113">
    <property type="entry name" value="GH16_XgeA"/>
    <property type="match status" value="1"/>
</dbReference>
<dbReference type="Proteomes" id="UP000756921">
    <property type="component" value="Unassembled WGS sequence"/>
</dbReference>
<dbReference type="AlphaFoldDB" id="A0A9P6GMD9"/>
<dbReference type="PANTHER" id="PTHR10963">
    <property type="entry name" value="GLYCOSYL HYDROLASE-RELATED"/>
    <property type="match status" value="1"/>
</dbReference>
<comment type="caution">
    <text evidence="1">The sequence shown here is derived from an EMBL/GenBank/DDBJ whole genome shotgun (WGS) entry which is preliminary data.</text>
</comment>
<proteinExistence type="predicted"/>
<reference evidence="1" key="1">
    <citation type="journal article" date="2020" name="Mol. Plant Microbe Interact.">
        <title>Genome Sequence of the Biocontrol Agent Coniothyrium minitans strain Conio (IMI 134523).</title>
        <authorList>
            <person name="Patel D."/>
            <person name="Shittu T.A."/>
            <person name="Baroncelli R."/>
            <person name="Muthumeenakshi S."/>
            <person name="Osborne T.H."/>
            <person name="Janganan T.K."/>
            <person name="Sreenivasaprasad S."/>
        </authorList>
    </citation>
    <scope>NUCLEOTIDE SEQUENCE</scope>
    <source>
        <strain evidence="1">Conio</strain>
    </source>
</reference>
<keyword evidence="2" id="KW-1185">Reference proteome</keyword>
<dbReference type="InterPro" id="IPR050546">
    <property type="entry name" value="Glycosyl_Hydrlase_16"/>
</dbReference>
<dbReference type="GO" id="GO:0009251">
    <property type="term" value="P:glucan catabolic process"/>
    <property type="evidence" value="ECO:0007669"/>
    <property type="project" value="TreeGrafter"/>
</dbReference>
<feature type="non-terminal residue" evidence="1">
    <location>
        <position position="1"/>
    </location>
</feature>
<sequence length="303" mass="33191">HLHRSQTQNLQTSDIYNNGFAEYVTKDAALASGLAKVAGRKVYLGVDAQNTYSEDSAGRHSVRIQSKDVFDNGLLVADFAHLPEAGNGMWPAYWLYRGGDIDDSEYSEIDLFEAVNKATASTTSFYTGANCSVVALRGHLEDGSKLWCLHDDAVNEGCRFNGPANSFAKAANEAGYRYVVLLLETDAIKVWYFKDEDTPGDFKSGQPDPGGWKQELSVWLAPGGCDFARQFGRFHIVSVLTPRYFATAYVGLEVALTRRVPRSATSLSAAPGQSWVGRLRRSVDGGSRASWEFKGDVLCAEFA</sequence>